<dbReference type="AlphaFoldDB" id="A0A167YUA4"/>
<feature type="region of interest" description="Disordered" evidence="1">
    <location>
        <begin position="146"/>
        <end position="172"/>
    </location>
</feature>
<evidence type="ECO:0000313" key="4">
    <source>
        <dbReference type="EMBL" id="KZZ91768.1"/>
    </source>
</evidence>
<organism evidence="4 5">
    <name type="scientific">Moelleriella libera RCEF 2490</name>
    <dbReference type="NCBI Taxonomy" id="1081109"/>
    <lineage>
        <taxon>Eukaryota</taxon>
        <taxon>Fungi</taxon>
        <taxon>Dikarya</taxon>
        <taxon>Ascomycota</taxon>
        <taxon>Pezizomycotina</taxon>
        <taxon>Sordariomycetes</taxon>
        <taxon>Hypocreomycetidae</taxon>
        <taxon>Hypocreales</taxon>
        <taxon>Clavicipitaceae</taxon>
        <taxon>Moelleriella</taxon>
    </lineage>
</organism>
<reference evidence="4 5" key="1">
    <citation type="journal article" date="2016" name="Genome Biol. Evol.">
        <title>Divergent and convergent evolution of fungal pathogenicity.</title>
        <authorList>
            <person name="Shang Y."/>
            <person name="Xiao G."/>
            <person name="Zheng P."/>
            <person name="Cen K."/>
            <person name="Zhan S."/>
            <person name="Wang C."/>
        </authorList>
    </citation>
    <scope>NUCLEOTIDE SEQUENCE [LARGE SCALE GENOMIC DNA]</scope>
    <source>
        <strain evidence="4 5">RCEF 2490</strain>
    </source>
</reference>
<comment type="caution">
    <text evidence="4">The sequence shown here is derived from an EMBL/GenBank/DDBJ whole genome shotgun (WGS) entry which is preliminary data.</text>
</comment>
<dbReference type="EMBL" id="AZGY01000017">
    <property type="protein sequence ID" value="KZZ91768.1"/>
    <property type="molecule type" value="Genomic_DNA"/>
</dbReference>
<keyword evidence="2" id="KW-0472">Membrane</keyword>
<sequence>MEHPVREIPAVITTLTTGSPQQQLDTLNQYFLPDAAFSHPLCHVPSFPAKTIPFLPNTSSLWVLLCIYRWYRILSPDIDITVHSAVFDQRAAKLYVDIHQTFRIWFVPFYSAPVRLVTVLHLQQRTAWPAAETVADQDAESAAPLVESREPAAASSNNNNATGSGSGSGSTDPGLERARYFIAKQEDFYQANDFLQFLLPRLGPFLWLPWQLVSTGLCVVGAVVFLPVYYLLNGGKTAKKVA</sequence>
<keyword evidence="5" id="KW-1185">Reference proteome</keyword>
<keyword evidence="2" id="KW-0812">Transmembrane</keyword>
<feature type="domain" description="SigF-like NTF2-like" evidence="3">
    <location>
        <begin position="178"/>
        <end position="224"/>
    </location>
</feature>
<evidence type="ECO:0000259" key="3">
    <source>
        <dbReference type="Pfam" id="PF24840"/>
    </source>
</evidence>
<dbReference type="Pfam" id="PF24840">
    <property type="entry name" value="NTF2_SigF"/>
    <property type="match status" value="2"/>
</dbReference>
<dbReference type="OrthoDB" id="2344312at2759"/>
<feature type="compositionally biased region" description="Low complexity" evidence="1">
    <location>
        <begin position="152"/>
        <end position="163"/>
    </location>
</feature>
<evidence type="ECO:0000256" key="1">
    <source>
        <dbReference type="SAM" id="MobiDB-lite"/>
    </source>
</evidence>
<dbReference type="PANTHER" id="PTHR35393">
    <property type="entry name" value="CHROMOSOME 1, WHOLE GENOME SHOTGUN SEQUENCE"/>
    <property type="match status" value="1"/>
</dbReference>
<dbReference type="PANTHER" id="PTHR35393:SF1">
    <property type="entry name" value="SNOAL-LIKE DOMAIN-CONTAINING PROTEIN"/>
    <property type="match status" value="1"/>
</dbReference>
<evidence type="ECO:0000313" key="5">
    <source>
        <dbReference type="Proteomes" id="UP000078544"/>
    </source>
</evidence>
<evidence type="ECO:0000256" key="2">
    <source>
        <dbReference type="SAM" id="Phobius"/>
    </source>
</evidence>
<dbReference type="STRING" id="1081109.A0A167YUA4"/>
<name>A0A167YUA4_9HYPO</name>
<proteinExistence type="predicted"/>
<dbReference type="Proteomes" id="UP000078544">
    <property type="component" value="Unassembled WGS sequence"/>
</dbReference>
<dbReference type="InterPro" id="IPR057514">
    <property type="entry name" value="NTF2_SigF"/>
</dbReference>
<feature type="transmembrane region" description="Helical" evidence="2">
    <location>
        <begin position="207"/>
        <end position="232"/>
    </location>
</feature>
<accession>A0A167YUA4</accession>
<feature type="domain" description="SigF-like NTF2-like" evidence="3">
    <location>
        <begin position="1"/>
        <end position="125"/>
    </location>
</feature>
<protein>
    <recommendedName>
        <fullName evidence="3">SigF-like NTF2-like domain-containing protein</fullName>
    </recommendedName>
</protein>
<gene>
    <name evidence="4" type="ORF">AAL_06522</name>
</gene>
<keyword evidence="2" id="KW-1133">Transmembrane helix</keyword>